<proteinExistence type="predicted"/>
<feature type="non-terminal residue" evidence="1">
    <location>
        <position position="46"/>
    </location>
</feature>
<protein>
    <submittedName>
        <fullName evidence="1">Uncharacterized protein</fullName>
    </submittedName>
</protein>
<dbReference type="AlphaFoldDB" id="A0A383CTJ5"/>
<name>A0A383CTJ5_9ZZZZ</name>
<organism evidence="1">
    <name type="scientific">marine metagenome</name>
    <dbReference type="NCBI Taxonomy" id="408172"/>
    <lineage>
        <taxon>unclassified sequences</taxon>
        <taxon>metagenomes</taxon>
        <taxon>ecological metagenomes</taxon>
    </lineage>
</organism>
<accession>A0A383CTJ5</accession>
<dbReference type="EMBL" id="UINC01211580">
    <property type="protein sequence ID" value="SVE35532.1"/>
    <property type="molecule type" value="Genomic_DNA"/>
</dbReference>
<gene>
    <name evidence="1" type="ORF">METZ01_LOCUS488386</name>
</gene>
<sequence>MNKLLSVVAFSLIVINTSSAQSVIVRPFSSVYVSPFNYRTYIIVVP</sequence>
<evidence type="ECO:0000313" key="1">
    <source>
        <dbReference type="EMBL" id="SVE35532.1"/>
    </source>
</evidence>
<reference evidence="1" key="1">
    <citation type="submission" date="2018-05" db="EMBL/GenBank/DDBJ databases">
        <authorList>
            <person name="Lanie J.A."/>
            <person name="Ng W.-L."/>
            <person name="Kazmierczak K.M."/>
            <person name="Andrzejewski T.M."/>
            <person name="Davidsen T.M."/>
            <person name="Wayne K.J."/>
            <person name="Tettelin H."/>
            <person name="Glass J.I."/>
            <person name="Rusch D."/>
            <person name="Podicherti R."/>
            <person name="Tsui H.-C.T."/>
            <person name="Winkler M.E."/>
        </authorList>
    </citation>
    <scope>NUCLEOTIDE SEQUENCE</scope>
</reference>